<reference evidence="1 2" key="1">
    <citation type="journal article" date="2020" name="Appl. Environ. Microbiol.">
        <title>Genomic Characteristics of a Novel Species of Ammonia-Oxidizing Archaea from the Jiulong River Estuary.</title>
        <authorList>
            <person name="Zou D."/>
            <person name="Wan R."/>
            <person name="Han L."/>
            <person name="Xu M.N."/>
            <person name="Liu Y."/>
            <person name="Liu H."/>
            <person name="Kao S.J."/>
            <person name="Li M."/>
        </authorList>
    </citation>
    <scope>NUCLEOTIDE SEQUENCE [LARGE SCALE GENOMIC DNA]</scope>
    <source>
        <strain evidence="1">W1bin1</strain>
    </source>
</reference>
<comment type="caution">
    <text evidence="1">The sequence shown here is derived from an EMBL/GenBank/DDBJ whole genome shotgun (WGS) entry which is preliminary data.</text>
</comment>
<dbReference type="EMBL" id="JACEMZ010000004">
    <property type="protein sequence ID" value="MBA4451876.1"/>
    <property type="molecule type" value="Genomic_DNA"/>
</dbReference>
<accession>A0AC60VWU3</accession>
<gene>
    <name evidence="1" type="ORF">H2B03_01695</name>
</gene>
<evidence type="ECO:0000313" key="2">
    <source>
        <dbReference type="Proteomes" id="UP000559653"/>
    </source>
</evidence>
<protein>
    <submittedName>
        <fullName evidence="1">Uncharacterized protein</fullName>
    </submittedName>
</protein>
<sequence length="398" mass="45639">MTEYDEFAEALIDQLAVEINEEKENSDLASKIDEDSSFNLTFDSLENASNEIFPWVKNQIKDFTELTVPETTKIKFPELIELKKLKGKRIFTTDDAREFVDSLVEAISKEDVGKISSLMKQDTVKYLVYSTYAKNYISKISVTFGDYLEDTIYLNKLFFSILPKIKLYSQGPPFESGYEKIKSSYIGAVKMTMLEESIHAIQHGLYKSNKEAVKKVNEVYEDLAKIILDLDDSTLSKIFDYMNLDPIPDEFPIAKRANLYFVLNPEYFILGTLPPDQMATKEGQIDTKLAEMIPQLPEIYRRWLKPRQQQHAAMTVIQGMASFAIRNILKDDSDFKNYLSVFKGTDLGSFMAQKNMGINFAETIYGKLGKEAFKKLIDEPPDTLELKDSQLYLKRITG</sequence>
<name>A0AC60VWU3_9ARCH</name>
<evidence type="ECO:0000313" key="1">
    <source>
        <dbReference type="EMBL" id="MBA4451876.1"/>
    </source>
</evidence>
<organism evidence="1 2">
    <name type="scientific">Candidatus Nitrosomaritimum aestuariumsis</name>
    <dbReference type="NCBI Taxonomy" id="3342354"/>
    <lineage>
        <taxon>Archaea</taxon>
        <taxon>Nitrososphaerota</taxon>
        <taxon>Nitrososphaeria</taxon>
        <taxon>Nitrosopumilales</taxon>
        <taxon>Nitrosopumilaceae</taxon>
        <taxon>Candidatus Nitrosomaritimum</taxon>
    </lineage>
</organism>
<proteinExistence type="predicted"/>
<dbReference type="Proteomes" id="UP000559653">
    <property type="component" value="Unassembled WGS sequence"/>
</dbReference>